<dbReference type="EMBL" id="JBHRSK010000015">
    <property type="protein sequence ID" value="MFC2969728.1"/>
    <property type="molecule type" value="Genomic_DNA"/>
</dbReference>
<dbReference type="RefSeq" id="WP_377834491.1">
    <property type="nucleotide sequence ID" value="NZ_JBHRSK010000015.1"/>
</dbReference>
<evidence type="ECO:0000256" key="5">
    <source>
        <dbReference type="ARBA" id="ARBA00022692"/>
    </source>
</evidence>
<name>A0ABV7AJZ0_9RHOB</name>
<dbReference type="InterPro" id="IPR000515">
    <property type="entry name" value="MetI-like"/>
</dbReference>
<evidence type="ECO:0000256" key="1">
    <source>
        <dbReference type="ARBA" id="ARBA00004651"/>
    </source>
</evidence>
<comment type="caution">
    <text evidence="10">The sequence shown here is derived from an EMBL/GenBank/DDBJ whole genome shotgun (WGS) entry which is preliminary data.</text>
</comment>
<feature type="transmembrane region" description="Helical" evidence="8">
    <location>
        <begin position="129"/>
        <end position="153"/>
    </location>
</feature>
<feature type="transmembrane region" description="Helical" evidence="8">
    <location>
        <begin position="12"/>
        <end position="30"/>
    </location>
</feature>
<dbReference type="PANTHER" id="PTHR43848:SF2">
    <property type="entry name" value="PUTRESCINE TRANSPORT SYSTEM PERMEASE PROTEIN POTI"/>
    <property type="match status" value="1"/>
</dbReference>
<keyword evidence="7 8" id="KW-0472">Membrane</keyword>
<feature type="transmembrane region" description="Helical" evidence="8">
    <location>
        <begin position="174"/>
        <end position="198"/>
    </location>
</feature>
<feature type="transmembrane region" description="Helical" evidence="8">
    <location>
        <begin position="233"/>
        <end position="257"/>
    </location>
</feature>
<evidence type="ECO:0000313" key="10">
    <source>
        <dbReference type="EMBL" id="MFC2969728.1"/>
    </source>
</evidence>
<evidence type="ECO:0000313" key="11">
    <source>
        <dbReference type="Proteomes" id="UP001595443"/>
    </source>
</evidence>
<evidence type="ECO:0000256" key="3">
    <source>
        <dbReference type="ARBA" id="ARBA00022448"/>
    </source>
</evidence>
<feature type="domain" description="ABC transmembrane type-1" evidence="9">
    <location>
        <begin position="61"/>
        <end position="249"/>
    </location>
</feature>
<evidence type="ECO:0000259" key="9">
    <source>
        <dbReference type="PROSITE" id="PS50928"/>
    </source>
</evidence>
<proteinExistence type="inferred from homology"/>
<comment type="subcellular location">
    <subcellularLocation>
        <location evidence="1 8">Cell membrane</location>
        <topology evidence="1 8">Multi-pass membrane protein</topology>
    </subcellularLocation>
</comment>
<evidence type="ECO:0000256" key="8">
    <source>
        <dbReference type="RuleBase" id="RU363032"/>
    </source>
</evidence>
<accession>A0ABV7AJZ0</accession>
<evidence type="ECO:0000256" key="7">
    <source>
        <dbReference type="ARBA" id="ARBA00023136"/>
    </source>
</evidence>
<keyword evidence="6 8" id="KW-1133">Transmembrane helix</keyword>
<feature type="transmembrane region" description="Helical" evidence="8">
    <location>
        <begin position="99"/>
        <end position="123"/>
    </location>
</feature>
<keyword evidence="4" id="KW-1003">Cell membrane</keyword>
<comment type="similarity">
    <text evidence="2">Belongs to the binding-protein-dependent transport system permease family. CysTW subfamily.</text>
</comment>
<sequence>MRAWSLIRFYTIAVYIFMFAPIAVVLLLAFNSSEFASFPMTGFSLRWFYKLFENEAIVRAFKTSIELGLMVAVISTTLGVMASIALVRYKFRGKDLITTFLISPVLVPETVLAVGMLIFLRYLHMPRSFGLLLVGHSIIALPFVVLVVQARLVGIKREYEEAARSLGANPLQTFFTVTLPLLLPAVFAGALFAFTISFDNITATIFWRPSGMETVPTQIFGMLRNSISPEINALGFVMICVTVGVPLLAGGLARYFANKKTVPAIQQGE</sequence>
<dbReference type="PROSITE" id="PS50928">
    <property type="entry name" value="ABC_TM1"/>
    <property type="match status" value="1"/>
</dbReference>
<keyword evidence="3 8" id="KW-0813">Transport</keyword>
<dbReference type="InterPro" id="IPR035906">
    <property type="entry name" value="MetI-like_sf"/>
</dbReference>
<organism evidence="10 11">
    <name type="scientific">Acidimangrovimonas pyrenivorans</name>
    <dbReference type="NCBI Taxonomy" id="2030798"/>
    <lineage>
        <taxon>Bacteria</taxon>
        <taxon>Pseudomonadati</taxon>
        <taxon>Pseudomonadota</taxon>
        <taxon>Alphaproteobacteria</taxon>
        <taxon>Rhodobacterales</taxon>
        <taxon>Paracoccaceae</taxon>
        <taxon>Acidimangrovimonas</taxon>
    </lineage>
</organism>
<evidence type="ECO:0000256" key="2">
    <source>
        <dbReference type="ARBA" id="ARBA00007069"/>
    </source>
</evidence>
<dbReference type="InterPro" id="IPR051789">
    <property type="entry name" value="Bact_Polyamine_Transport"/>
</dbReference>
<gene>
    <name evidence="10" type="ORF">ACFOES_16635</name>
</gene>
<reference evidence="11" key="1">
    <citation type="journal article" date="2019" name="Int. J. Syst. Evol. Microbiol.">
        <title>The Global Catalogue of Microorganisms (GCM) 10K type strain sequencing project: providing services to taxonomists for standard genome sequencing and annotation.</title>
        <authorList>
            <consortium name="The Broad Institute Genomics Platform"/>
            <consortium name="The Broad Institute Genome Sequencing Center for Infectious Disease"/>
            <person name="Wu L."/>
            <person name="Ma J."/>
        </authorList>
    </citation>
    <scope>NUCLEOTIDE SEQUENCE [LARGE SCALE GENOMIC DNA]</scope>
    <source>
        <strain evidence="11">KCTC 62192</strain>
    </source>
</reference>
<dbReference type="PANTHER" id="PTHR43848">
    <property type="entry name" value="PUTRESCINE TRANSPORT SYSTEM PERMEASE PROTEIN POTI"/>
    <property type="match status" value="1"/>
</dbReference>
<dbReference type="SUPFAM" id="SSF161098">
    <property type="entry name" value="MetI-like"/>
    <property type="match status" value="1"/>
</dbReference>
<dbReference type="CDD" id="cd06261">
    <property type="entry name" value="TM_PBP2"/>
    <property type="match status" value="1"/>
</dbReference>
<dbReference type="Pfam" id="PF00528">
    <property type="entry name" value="BPD_transp_1"/>
    <property type="match status" value="1"/>
</dbReference>
<keyword evidence="5 8" id="KW-0812">Transmembrane</keyword>
<protein>
    <submittedName>
        <fullName evidence="10">ABC transporter permease</fullName>
    </submittedName>
</protein>
<evidence type="ECO:0000256" key="4">
    <source>
        <dbReference type="ARBA" id="ARBA00022475"/>
    </source>
</evidence>
<evidence type="ECO:0000256" key="6">
    <source>
        <dbReference type="ARBA" id="ARBA00022989"/>
    </source>
</evidence>
<feature type="transmembrane region" description="Helical" evidence="8">
    <location>
        <begin position="67"/>
        <end position="87"/>
    </location>
</feature>
<keyword evidence="11" id="KW-1185">Reference proteome</keyword>
<dbReference type="Gene3D" id="1.10.3720.10">
    <property type="entry name" value="MetI-like"/>
    <property type="match status" value="1"/>
</dbReference>
<dbReference type="Proteomes" id="UP001595443">
    <property type="component" value="Unassembled WGS sequence"/>
</dbReference>